<keyword evidence="3" id="KW-1185">Reference proteome</keyword>
<dbReference type="AlphaFoldDB" id="A0AA40G2T5"/>
<organism evidence="2 3">
    <name type="scientific">Melipona bicolor</name>
    <dbReference type="NCBI Taxonomy" id="60889"/>
    <lineage>
        <taxon>Eukaryota</taxon>
        <taxon>Metazoa</taxon>
        <taxon>Ecdysozoa</taxon>
        <taxon>Arthropoda</taxon>
        <taxon>Hexapoda</taxon>
        <taxon>Insecta</taxon>
        <taxon>Pterygota</taxon>
        <taxon>Neoptera</taxon>
        <taxon>Endopterygota</taxon>
        <taxon>Hymenoptera</taxon>
        <taxon>Apocrita</taxon>
        <taxon>Aculeata</taxon>
        <taxon>Apoidea</taxon>
        <taxon>Anthophila</taxon>
        <taxon>Apidae</taxon>
        <taxon>Melipona</taxon>
    </lineage>
</organism>
<sequence length="67" mass="7479">MIHPSEVLRRRENYESFISERGDGGYVIISASTDGNRNNSSSTEDDEFGNEICKKATLNPEKNDGNI</sequence>
<reference evidence="2" key="1">
    <citation type="submission" date="2021-10" db="EMBL/GenBank/DDBJ databases">
        <title>Melipona bicolor Genome sequencing and assembly.</title>
        <authorList>
            <person name="Araujo N.S."/>
            <person name="Arias M.C."/>
        </authorList>
    </citation>
    <scope>NUCLEOTIDE SEQUENCE</scope>
    <source>
        <strain evidence="2">USP_2M_L1-L4_2017</strain>
        <tissue evidence="2">Whole body</tissue>
    </source>
</reference>
<evidence type="ECO:0000313" key="2">
    <source>
        <dbReference type="EMBL" id="KAK1129952.1"/>
    </source>
</evidence>
<dbReference type="EMBL" id="JAHYIQ010000008">
    <property type="protein sequence ID" value="KAK1129952.1"/>
    <property type="molecule type" value="Genomic_DNA"/>
</dbReference>
<evidence type="ECO:0000313" key="3">
    <source>
        <dbReference type="Proteomes" id="UP001177670"/>
    </source>
</evidence>
<protein>
    <submittedName>
        <fullName evidence="2">Uncharacterized protein</fullName>
    </submittedName>
</protein>
<dbReference type="Proteomes" id="UP001177670">
    <property type="component" value="Unassembled WGS sequence"/>
</dbReference>
<feature type="region of interest" description="Disordered" evidence="1">
    <location>
        <begin position="31"/>
        <end position="67"/>
    </location>
</feature>
<comment type="caution">
    <text evidence="2">The sequence shown here is derived from an EMBL/GenBank/DDBJ whole genome shotgun (WGS) entry which is preliminary data.</text>
</comment>
<proteinExistence type="predicted"/>
<evidence type="ECO:0000256" key="1">
    <source>
        <dbReference type="SAM" id="MobiDB-lite"/>
    </source>
</evidence>
<feature type="compositionally biased region" description="Polar residues" evidence="1">
    <location>
        <begin position="31"/>
        <end position="42"/>
    </location>
</feature>
<accession>A0AA40G2T5</accession>
<name>A0AA40G2T5_9HYME</name>
<gene>
    <name evidence="2" type="ORF">K0M31_019645</name>
</gene>